<dbReference type="EMBL" id="JBHUGH010000010">
    <property type="protein sequence ID" value="MFD1913298.1"/>
    <property type="molecule type" value="Genomic_DNA"/>
</dbReference>
<evidence type="ECO:0000313" key="4">
    <source>
        <dbReference type="EMBL" id="MFD1913298.1"/>
    </source>
</evidence>
<protein>
    <submittedName>
        <fullName evidence="4">Zinc-ribbon domain-containing protein</fullName>
    </submittedName>
</protein>
<feature type="compositionally biased region" description="Basic and acidic residues" evidence="1">
    <location>
        <begin position="78"/>
        <end position="91"/>
    </location>
</feature>
<dbReference type="Pfam" id="PF13717">
    <property type="entry name" value="Zn_ribbon_4"/>
    <property type="match status" value="1"/>
</dbReference>
<keyword evidence="5" id="KW-1185">Reference proteome</keyword>
<feature type="region of interest" description="Disordered" evidence="1">
    <location>
        <begin position="78"/>
        <end position="105"/>
    </location>
</feature>
<sequence length="196" mass="20933">MRLICPNCTAQYEVEENAVPPQGRDVVCSACGHGWFHTGAQLNDVLVLAGDAPGAATPPRRPLDAAVVNILREEAEREARARRAATTKDPEPAPPSDAATAEEPVRDIGDITATLHATARLRTAERQAGKRRGWGMGFGFVTGAAAALLALYLLAPVIAREWPALAPAAASFTQQVNMARLWLDDGLREIGIQPRP</sequence>
<dbReference type="NCBIfam" id="TIGR02098">
    <property type="entry name" value="MJ0042_CXXC"/>
    <property type="match status" value="1"/>
</dbReference>
<evidence type="ECO:0000256" key="2">
    <source>
        <dbReference type="SAM" id="Phobius"/>
    </source>
</evidence>
<name>A0ABW4S860_9RHOB</name>
<keyword evidence="2" id="KW-0472">Membrane</keyword>
<keyword evidence="2" id="KW-0812">Transmembrane</keyword>
<evidence type="ECO:0000256" key="1">
    <source>
        <dbReference type="SAM" id="MobiDB-lite"/>
    </source>
</evidence>
<comment type="caution">
    <text evidence="4">The sequence shown here is derived from an EMBL/GenBank/DDBJ whole genome shotgun (WGS) entry which is preliminary data.</text>
</comment>
<evidence type="ECO:0000313" key="5">
    <source>
        <dbReference type="Proteomes" id="UP001597353"/>
    </source>
</evidence>
<dbReference type="RefSeq" id="WP_390262946.1">
    <property type="nucleotide sequence ID" value="NZ_JBHUGH010000010.1"/>
</dbReference>
<keyword evidence="2" id="KW-1133">Transmembrane helix</keyword>
<feature type="domain" description="Zinc finger/thioredoxin putative" evidence="3">
    <location>
        <begin position="1"/>
        <end position="35"/>
    </location>
</feature>
<dbReference type="InterPro" id="IPR011723">
    <property type="entry name" value="Znf/thioredoxin_put"/>
</dbReference>
<accession>A0ABW4S860</accession>
<proteinExistence type="predicted"/>
<organism evidence="4 5">
    <name type="scientific">Halodurantibacterium flavum</name>
    <dbReference type="NCBI Taxonomy" id="1382802"/>
    <lineage>
        <taxon>Bacteria</taxon>
        <taxon>Pseudomonadati</taxon>
        <taxon>Pseudomonadota</taxon>
        <taxon>Alphaproteobacteria</taxon>
        <taxon>Rhodobacterales</taxon>
        <taxon>Paracoccaceae</taxon>
        <taxon>Halodurantibacterium</taxon>
    </lineage>
</organism>
<feature type="transmembrane region" description="Helical" evidence="2">
    <location>
        <begin position="134"/>
        <end position="155"/>
    </location>
</feature>
<reference evidence="5" key="1">
    <citation type="journal article" date="2019" name="Int. J. Syst. Evol. Microbiol.">
        <title>The Global Catalogue of Microorganisms (GCM) 10K type strain sequencing project: providing services to taxonomists for standard genome sequencing and annotation.</title>
        <authorList>
            <consortium name="The Broad Institute Genomics Platform"/>
            <consortium name="The Broad Institute Genome Sequencing Center for Infectious Disease"/>
            <person name="Wu L."/>
            <person name="Ma J."/>
        </authorList>
    </citation>
    <scope>NUCLEOTIDE SEQUENCE [LARGE SCALE GENOMIC DNA]</scope>
    <source>
        <strain evidence="5">CGMCC 4.7242</strain>
    </source>
</reference>
<dbReference type="Proteomes" id="UP001597353">
    <property type="component" value="Unassembled WGS sequence"/>
</dbReference>
<gene>
    <name evidence="4" type="ORF">ACFSGJ_13855</name>
</gene>
<evidence type="ECO:0000259" key="3">
    <source>
        <dbReference type="Pfam" id="PF13717"/>
    </source>
</evidence>